<protein>
    <submittedName>
        <fullName evidence="1">Uncharacterized protein</fullName>
    </submittedName>
</protein>
<gene>
    <name evidence="1" type="ORF">Dda_1467</name>
</gene>
<accession>A0AAD6J3I5</accession>
<comment type="caution">
    <text evidence="1">The sequence shown here is derived from an EMBL/GenBank/DDBJ whole genome shotgun (WGS) entry which is preliminary data.</text>
</comment>
<organism evidence="1 2">
    <name type="scientific">Drechslerella dactyloides</name>
    <name type="common">Nematode-trapping fungus</name>
    <name type="synonym">Arthrobotrys dactyloides</name>
    <dbReference type="NCBI Taxonomy" id="74499"/>
    <lineage>
        <taxon>Eukaryota</taxon>
        <taxon>Fungi</taxon>
        <taxon>Dikarya</taxon>
        <taxon>Ascomycota</taxon>
        <taxon>Pezizomycotina</taxon>
        <taxon>Orbiliomycetes</taxon>
        <taxon>Orbiliales</taxon>
        <taxon>Orbiliaceae</taxon>
        <taxon>Drechslerella</taxon>
    </lineage>
</organism>
<evidence type="ECO:0000313" key="1">
    <source>
        <dbReference type="EMBL" id="KAJ6262909.1"/>
    </source>
</evidence>
<dbReference type="Proteomes" id="UP001221413">
    <property type="component" value="Unassembled WGS sequence"/>
</dbReference>
<sequence>MAFRRMRDWLLFRRENSHQVTNKSNPCPRLDVDIPRSYIQLTLEQFFNHETESTRADREPETVKPRIRTLEEIILPTTVIPLAIPPVAVTPVTITPARVTPATITPEIITTKQTMSLEATTLEPMTESIKPQESPAATAVNVAEAIKEEPPGPGELFELFGLPPEIREDIYEHVLPAGLNFVFLSPPMFPNYRGPTGKQLKPYPCGLTYRLHDDKSSDALSKIQCASLRLGVELKNSLAYRNGLAVAIFDACIPETNPEWARGFHPDRITPRLLALVAKSRFIFAGFGSNTANTLRALDDRVRANIKNILLTTYATSMTYAGNNQWEKASGFTEPTSAFERLFASQLPALEKVAVEVHVGQSKNLAALRTMLEWYDNGKISELELVFPYTTQPWKHPTRESCYHILYKSAWPNRDASKRWIVEQVGDDELDVRGRWRFRYDHGVGRTADDNKLVEATVFRLVKEVAESEEGSR</sequence>
<proteinExistence type="predicted"/>
<dbReference type="AlphaFoldDB" id="A0AAD6J3I5"/>
<reference evidence="1" key="1">
    <citation type="submission" date="2023-01" db="EMBL/GenBank/DDBJ databases">
        <title>The chitinases involved in constricting ring structure development in the nematode-trapping fungus Drechslerella dactyloides.</title>
        <authorList>
            <person name="Wang R."/>
            <person name="Zhang L."/>
            <person name="Tang P."/>
            <person name="Li S."/>
            <person name="Liang L."/>
        </authorList>
    </citation>
    <scope>NUCLEOTIDE SEQUENCE</scope>
    <source>
        <strain evidence="1">YMF1.00031</strain>
    </source>
</reference>
<evidence type="ECO:0000313" key="2">
    <source>
        <dbReference type="Proteomes" id="UP001221413"/>
    </source>
</evidence>
<dbReference type="EMBL" id="JAQGDS010000002">
    <property type="protein sequence ID" value="KAJ6262909.1"/>
    <property type="molecule type" value="Genomic_DNA"/>
</dbReference>
<name>A0AAD6J3I5_DREDA</name>
<keyword evidence="2" id="KW-1185">Reference proteome</keyword>